<organism evidence="1">
    <name type="scientific">Anopheles sinensis</name>
    <name type="common">Mosquito</name>
    <dbReference type="NCBI Taxonomy" id="74873"/>
    <lineage>
        <taxon>Eukaryota</taxon>
        <taxon>Metazoa</taxon>
        <taxon>Ecdysozoa</taxon>
        <taxon>Arthropoda</taxon>
        <taxon>Hexapoda</taxon>
        <taxon>Insecta</taxon>
        <taxon>Pterygota</taxon>
        <taxon>Neoptera</taxon>
        <taxon>Endopterygota</taxon>
        <taxon>Diptera</taxon>
        <taxon>Nematocera</taxon>
        <taxon>Culicoidea</taxon>
        <taxon>Culicidae</taxon>
        <taxon>Anophelinae</taxon>
        <taxon>Anopheles</taxon>
    </lineage>
</organism>
<name>A0A084VKG8_ANOSI</name>
<dbReference type="EMBL" id="KE524948">
    <property type="protein sequence ID" value="KFB38462.1"/>
    <property type="molecule type" value="Genomic_DNA"/>
</dbReference>
<keyword evidence="3" id="KW-1185">Reference proteome</keyword>
<evidence type="ECO:0000313" key="2">
    <source>
        <dbReference type="EnsemblMetazoa" id="ASIC005863-PA"/>
    </source>
</evidence>
<proteinExistence type="predicted"/>
<evidence type="ECO:0000313" key="1">
    <source>
        <dbReference type="EMBL" id="KFB38462.1"/>
    </source>
</evidence>
<dbReference type="EnsemblMetazoa" id="ASIC005863-RA">
    <property type="protein sequence ID" value="ASIC005863-PA"/>
    <property type="gene ID" value="ASIC005863"/>
</dbReference>
<reference evidence="2" key="2">
    <citation type="submission" date="2020-05" db="UniProtKB">
        <authorList>
            <consortium name="EnsemblMetazoa"/>
        </authorList>
    </citation>
    <scope>IDENTIFICATION</scope>
</reference>
<dbReference type="Proteomes" id="UP000030765">
    <property type="component" value="Unassembled WGS sequence"/>
</dbReference>
<dbReference type="EMBL" id="ATLV01014222">
    <property type="status" value="NOT_ANNOTATED_CDS"/>
    <property type="molecule type" value="Genomic_DNA"/>
</dbReference>
<protein>
    <submittedName>
        <fullName evidence="1 2">Protein with a possible role in tRNA export</fullName>
    </submittedName>
</protein>
<sequence length="73" mass="8013">MNGLAPVKGIVSEGSINVEPPYITCSVFGSFSVDDELRIEIDLIFPNAGRARRAWVRPIENRPMGPKGEESLI</sequence>
<dbReference type="AlphaFoldDB" id="A0A084VKG8"/>
<reference evidence="1 3" key="1">
    <citation type="journal article" date="2014" name="BMC Genomics">
        <title>Genome sequence of Anopheles sinensis provides insight into genetics basis of mosquito competence for malaria parasites.</title>
        <authorList>
            <person name="Zhou D."/>
            <person name="Zhang D."/>
            <person name="Ding G."/>
            <person name="Shi L."/>
            <person name="Hou Q."/>
            <person name="Ye Y."/>
            <person name="Xu Y."/>
            <person name="Zhou H."/>
            <person name="Xiong C."/>
            <person name="Li S."/>
            <person name="Yu J."/>
            <person name="Hong S."/>
            <person name="Yu X."/>
            <person name="Zou P."/>
            <person name="Chen C."/>
            <person name="Chang X."/>
            <person name="Wang W."/>
            <person name="Lv Y."/>
            <person name="Sun Y."/>
            <person name="Ma L."/>
            <person name="Shen B."/>
            <person name="Zhu C."/>
        </authorList>
    </citation>
    <scope>NUCLEOTIDE SEQUENCE [LARGE SCALE GENOMIC DNA]</scope>
</reference>
<dbReference type="VEuPathDB" id="VectorBase:ASIC005863"/>
<evidence type="ECO:0000313" key="3">
    <source>
        <dbReference type="Proteomes" id="UP000030765"/>
    </source>
</evidence>
<accession>A0A084VKG8</accession>
<gene>
    <name evidence="1" type="ORF">ZHAS_00005863</name>
</gene>